<reference evidence="2 3" key="1">
    <citation type="submission" date="2022-07" db="EMBL/GenBank/DDBJ databases">
        <title>Genome-wide signatures of adaptation to extreme environments.</title>
        <authorList>
            <person name="Cho C.H."/>
            <person name="Yoon H.S."/>
        </authorList>
    </citation>
    <scope>NUCLEOTIDE SEQUENCE [LARGE SCALE GENOMIC DNA]</scope>
    <source>
        <strain evidence="2 3">108.79 E11</strain>
    </source>
</reference>
<accession>A0AAV9I968</accession>
<feature type="compositionally biased region" description="Polar residues" evidence="1">
    <location>
        <begin position="165"/>
        <end position="180"/>
    </location>
</feature>
<evidence type="ECO:0000313" key="2">
    <source>
        <dbReference type="EMBL" id="KAK4523796.1"/>
    </source>
</evidence>
<evidence type="ECO:0000313" key="3">
    <source>
        <dbReference type="Proteomes" id="UP001300502"/>
    </source>
</evidence>
<dbReference type="Proteomes" id="UP001300502">
    <property type="component" value="Unassembled WGS sequence"/>
</dbReference>
<evidence type="ECO:0000256" key="1">
    <source>
        <dbReference type="SAM" id="MobiDB-lite"/>
    </source>
</evidence>
<sequence length="296" mass="34023">MHCLILEGDEQTAAVAGFVNIEYHFLHFVLILKDGRHLPFFLRSLTLPARPRLNDFRWALLRTEIAQPPYYAQLRRFCRFGYTLVTSGGADKLPCVKQLQDDSCLRNLLRLHTQGTCQVTFFLEQCQTSRWIPKGDVHSIPEHGGLEKVAMSTERKMFDQYPSSLDSLNSCETESSTDGTQRMPPPSWSSSSEVHQTTSRIRSNSISDFTEFSCHYNSASMSLPMLVQQEERNAPPVWPTGSIRNFHYPERFWAAAAANGNVSFFEYFAPVYYYVPGYPQSYWYNPQWGPNFSRIS</sequence>
<dbReference type="EMBL" id="JANCYU010000020">
    <property type="protein sequence ID" value="KAK4523796.1"/>
    <property type="molecule type" value="Genomic_DNA"/>
</dbReference>
<name>A0AAV9I968_9RHOD</name>
<protein>
    <submittedName>
        <fullName evidence="2">Uncharacterized protein</fullName>
    </submittedName>
</protein>
<organism evidence="2 3">
    <name type="scientific">Galdieria yellowstonensis</name>
    <dbReference type="NCBI Taxonomy" id="3028027"/>
    <lineage>
        <taxon>Eukaryota</taxon>
        <taxon>Rhodophyta</taxon>
        <taxon>Bangiophyceae</taxon>
        <taxon>Galdieriales</taxon>
        <taxon>Galdieriaceae</taxon>
        <taxon>Galdieria</taxon>
    </lineage>
</organism>
<feature type="region of interest" description="Disordered" evidence="1">
    <location>
        <begin position="165"/>
        <end position="195"/>
    </location>
</feature>
<proteinExistence type="predicted"/>
<comment type="caution">
    <text evidence="2">The sequence shown here is derived from an EMBL/GenBank/DDBJ whole genome shotgun (WGS) entry which is preliminary data.</text>
</comment>
<keyword evidence="3" id="KW-1185">Reference proteome</keyword>
<gene>
    <name evidence="2" type="ORF">GAYE_SCF00G1692</name>
</gene>
<dbReference type="AlphaFoldDB" id="A0AAV9I968"/>